<proteinExistence type="predicted"/>
<evidence type="ECO:0000259" key="1">
    <source>
        <dbReference type="Pfam" id="PF07727"/>
    </source>
</evidence>
<dbReference type="Proteomes" id="UP000765509">
    <property type="component" value="Unassembled WGS sequence"/>
</dbReference>
<evidence type="ECO:0000313" key="2">
    <source>
        <dbReference type="EMBL" id="MBW0511055.1"/>
    </source>
</evidence>
<comment type="caution">
    <text evidence="2">The sequence shown here is derived from an EMBL/GenBank/DDBJ whole genome shotgun (WGS) entry which is preliminary data.</text>
</comment>
<accession>A0A9Q3E1Q3</accession>
<dbReference type="EMBL" id="AVOT02021949">
    <property type="protein sequence ID" value="MBW0511055.1"/>
    <property type="molecule type" value="Genomic_DNA"/>
</dbReference>
<dbReference type="OrthoDB" id="1749075at2759"/>
<evidence type="ECO:0000313" key="3">
    <source>
        <dbReference type="Proteomes" id="UP000765509"/>
    </source>
</evidence>
<reference evidence="2" key="1">
    <citation type="submission" date="2021-03" db="EMBL/GenBank/DDBJ databases">
        <title>Draft genome sequence of rust myrtle Austropuccinia psidii MF-1, a brazilian biotype.</title>
        <authorList>
            <person name="Quecine M.C."/>
            <person name="Pachon D.M.R."/>
            <person name="Bonatelli M.L."/>
            <person name="Correr F.H."/>
            <person name="Franceschini L.M."/>
            <person name="Leite T.F."/>
            <person name="Margarido G.R.A."/>
            <person name="Almeida C.A."/>
            <person name="Ferrarezi J.A."/>
            <person name="Labate C.A."/>
        </authorList>
    </citation>
    <scope>NUCLEOTIDE SEQUENCE</scope>
    <source>
        <strain evidence="2">MF-1</strain>
    </source>
</reference>
<protein>
    <recommendedName>
        <fullName evidence="1">Reverse transcriptase Ty1/copia-type domain-containing protein</fullName>
    </recommendedName>
</protein>
<organism evidence="2 3">
    <name type="scientific">Austropuccinia psidii MF-1</name>
    <dbReference type="NCBI Taxonomy" id="1389203"/>
    <lineage>
        <taxon>Eukaryota</taxon>
        <taxon>Fungi</taxon>
        <taxon>Dikarya</taxon>
        <taxon>Basidiomycota</taxon>
        <taxon>Pucciniomycotina</taxon>
        <taxon>Pucciniomycetes</taxon>
        <taxon>Pucciniales</taxon>
        <taxon>Sphaerophragmiaceae</taxon>
        <taxon>Austropuccinia</taxon>
    </lineage>
</organism>
<dbReference type="InterPro" id="IPR013103">
    <property type="entry name" value="RVT_2"/>
</dbReference>
<name>A0A9Q3E1Q3_9BASI</name>
<feature type="domain" description="Reverse transcriptase Ty1/copia-type" evidence="1">
    <location>
        <begin position="6"/>
        <end position="135"/>
    </location>
</feature>
<dbReference type="Pfam" id="PF07727">
    <property type="entry name" value="RVT_2"/>
    <property type="match status" value="1"/>
</dbReference>
<keyword evidence="3" id="KW-1185">Reference proteome</keyword>
<sequence>MTTDRRKFCLKLRKAIHGLKQAPLEWYERLKAWLVKTGFLACIMDPCVFSLQKPSELWLYIHMDNIAIFGSKIEPFKREISLEFNIKDIGVADLLLGVRIGHSADHVSLEQQHFTEFLLDIYGMSDCRPVVTPLLPNKHLSPATDNNMSALNSLGISYCSAIGSIKYLSTATCPDLSFAVSSLSRFPERPGLLNWKAFLHVLRYL</sequence>
<dbReference type="AlphaFoldDB" id="A0A9Q3E1Q3"/>
<gene>
    <name evidence="2" type="ORF">O181_050770</name>
</gene>